<dbReference type="Proteomes" id="UP001470230">
    <property type="component" value="Unassembled WGS sequence"/>
</dbReference>
<feature type="transmembrane region" description="Helical" evidence="1">
    <location>
        <begin position="314"/>
        <end position="334"/>
    </location>
</feature>
<evidence type="ECO:0000259" key="2">
    <source>
        <dbReference type="PROSITE" id="PS50086"/>
    </source>
</evidence>
<evidence type="ECO:0000256" key="1">
    <source>
        <dbReference type="SAM" id="Phobius"/>
    </source>
</evidence>
<dbReference type="EMBL" id="JAPFFF010000011">
    <property type="protein sequence ID" value="KAK8877828.1"/>
    <property type="molecule type" value="Genomic_DNA"/>
</dbReference>
<dbReference type="InterPro" id="IPR035969">
    <property type="entry name" value="Rab-GAP_TBC_sf"/>
</dbReference>
<dbReference type="PROSITE" id="PS50086">
    <property type="entry name" value="TBC_RABGAP"/>
    <property type="match status" value="1"/>
</dbReference>
<accession>A0ABR2JJ56</accession>
<dbReference type="PANTHER" id="PTHR22957:SF168">
    <property type="entry name" value="TBC DOMAIN-CONTAINING PROTEIN KINASE-LIKE PROTEIN"/>
    <property type="match status" value="1"/>
</dbReference>
<keyword evidence="4" id="KW-1185">Reference proteome</keyword>
<evidence type="ECO:0000313" key="3">
    <source>
        <dbReference type="EMBL" id="KAK8877828.1"/>
    </source>
</evidence>
<dbReference type="SUPFAM" id="SSF47923">
    <property type="entry name" value="Ypt/Rab-GAP domain of gyp1p"/>
    <property type="match status" value="2"/>
</dbReference>
<dbReference type="PANTHER" id="PTHR22957">
    <property type="entry name" value="TBC1 DOMAIN FAMILY MEMBER GTPASE-ACTIVATING PROTEIN"/>
    <property type="match status" value="1"/>
</dbReference>
<gene>
    <name evidence="3" type="ORF">M9Y10_004591</name>
</gene>
<reference evidence="3 4" key="1">
    <citation type="submission" date="2024-04" db="EMBL/GenBank/DDBJ databases">
        <title>Tritrichomonas musculus Genome.</title>
        <authorList>
            <person name="Alves-Ferreira E."/>
            <person name="Grigg M."/>
            <person name="Lorenzi H."/>
            <person name="Galac M."/>
        </authorList>
    </citation>
    <scope>NUCLEOTIDE SEQUENCE [LARGE SCALE GENOMIC DNA]</scope>
    <source>
        <strain evidence="3 4">EAF2021</strain>
    </source>
</reference>
<keyword evidence="1" id="KW-1133">Transmembrane helix</keyword>
<evidence type="ECO:0000313" key="4">
    <source>
        <dbReference type="Proteomes" id="UP001470230"/>
    </source>
</evidence>
<dbReference type="Gene3D" id="1.10.472.80">
    <property type="entry name" value="Ypt/Rab-GAP domain of gyp1p, domain 3"/>
    <property type="match status" value="1"/>
</dbReference>
<name>A0ABR2JJ56_9EUKA</name>
<feature type="domain" description="Rab-GAP TBC" evidence="2">
    <location>
        <begin position="31"/>
        <end position="256"/>
    </location>
</feature>
<sequence length="335" mass="39690">MSDLINQLIKINIPFHKKSDVNKFLTSVDQNKDPVLRVAAWLLSLNLIGFTEIEKKIDSLTKTYKEICNKNLSDFNNPRSSLGSSEGELILLDTERTIYWFKKMASENGINDEKLLNDAFYSVQRILSVLSKIDSFYHYMQGYDRYVFITFLLGLQAMKKINAEIIFAESISFFFCKELLKIVDVNKFTRDNQFTMKHFSEIDKEIAYVRPEVYNQLNAMHVSSVHFAMKWEILSFADEHKYSNILLIWDRIILFRNIYLKYISEMCVAHIRQVSFVDNEFIIQTIQNYRNWNVKDILNYTDQKINSPKRKTKYLIILGYLLLFVIIIIVRLFFF</sequence>
<keyword evidence="1" id="KW-0812">Transmembrane</keyword>
<dbReference type="InterPro" id="IPR000195">
    <property type="entry name" value="Rab-GAP-TBC_dom"/>
</dbReference>
<comment type="caution">
    <text evidence="3">The sequence shown here is derived from an EMBL/GenBank/DDBJ whole genome shotgun (WGS) entry which is preliminary data.</text>
</comment>
<keyword evidence="1" id="KW-0472">Membrane</keyword>
<proteinExistence type="predicted"/>
<protein>
    <recommendedName>
        <fullName evidence="2">Rab-GAP TBC domain-containing protein</fullName>
    </recommendedName>
</protein>
<organism evidence="3 4">
    <name type="scientific">Tritrichomonas musculus</name>
    <dbReference type="NCBI Taxonomy" id="1915356"/>
    <lineage>
        <taxon>Eukaryota</taxon>
        <taxon>Metamonada</taxon>
        <taxon>Parabasalia</taxon>
        <taxon>Tritrichomonadida</taxon>
        <taxon>Tritrichomonadidae</taxon>
        <taxon>Tritrichomonas</taxon>
    </lineage>
</organism>
<dbReference type="Pfam" id="PF00566">
    <property type="entry name" value="RabGAP-TBC"/>
    <property type="match status" value="1"/>
</dbReference>